<evidence type="ECO:0000256" key="1">
    <source>
        <dbReference type="SAM" id="MobiDB-lite"/>
    </source>
</evidence>
<reference evidence="2 3" key="1">
    <citation type="submission" date="2022-03" db="EMBL/GenBank/DDBJ databases">
        <title>Pseudonocardia alaer sp. nov., a novel actinomycete isolated from reed forest soil.</title>
        <authorList>
            <person name="Wang L."/>
        </authorList>
    </citation>
    <scope>NUCLEOTIDE SEQUENCE [LARGE SCALE GENOMIC DNA]</scope>
    <source>
        <strain evidence="2 3">Y-16303</strain>
    </source>
</reference>
<organism evidence="2 3">
    <name type="scientific">Pseudonocardia alaniniphila</name>
    <dbReference type="NCBI Taxonomy" id="75291"/>
    <lineage>
        <taxon>Bacteria</taxon>
        <taxon>Bacillati</taxon>
        <taxon>Actinomycetota</taxon>
        <taxon>Actinomycetes</taxon>
        <taxon>Pseudonocardiales</taxon>
        <taxon>Pseudonocardiaceae</taxon>
        <taxon>Pseudonocardia</taxon>
    </lineage>
</organism>
<dbReference type="RefSeq" id="WP_241039735.1">
    <property type="nucleotide sequence ID" value="NZ_BAAAJF010000040.1"/>
</dbReference>
<evidence type="ECO:0008006" key="4">
    <source>
        <dbReference type="Google" id="ProtNLM"/>
    </source>
</evidence>
<dbReference type="Gene3D" id="3.60.21.10">
    <property type="match status" value="1"/>
</dbReference>
<sequence>MTGVRPELGSEPSRSSTGGAGWGCRQPGVGARLAPVDSRLSWLSPGPLIASRNDVLTRWLGDPSDSQRREWLRRLDSYAEAAGVPPPPRDRLVTRFADRDHISVAVLGDPGEGDASQYVVVPVLKRVAGDTDLGIICSDVIYPAGGVRAYADRFYRAYADYQAPLYGLPGNHDWYDGLSGFMTAFCDAPPDAGAPSSAVPGPWWKRLLRQLLWRRAPKATAADVADMRWYRDAESQQATQPGPYCAIDAGPVRLVLIDVGIDCHIDSDQAAWLREVSAGDRPKILLTGKPLYTYAAFQPCPIEGGGDVNDIVTDPAHNYVAAIGGDDHNYQRYPVRQPDGRTILYLVAGGSGAYLSATHQIPNVDRLAPAVHEEDFRCYPLRGDSLAHFSRRYDKLLGFGLGRLVIDPDDATAVMAERVGITPPRPGSSTVPARARRAADRIFPLPARGSAPAHNLMSVLFDSNAVPQFKSFLRLDATSDEIVVSCWAATGCREHEINPVLEDRMRATRQPDGRWVWASETPGRPVP</sequence>
<evidence type="ECO:0000313" key="3">
    <source>
        <dbReference type="Proteomes" id="UP001299970"/>
    </source>
</evidence>
<protein>
    <recommendedName>
        <fullName evidence="4">Calcineurin-like phosphoesterase family protein</fullName>
    </recommendedName>
</protein>
<evidence type="ECO:0000313" key="2">
    <source>
        <dbReference type="EMBL" id="MCH6169100.1"/>
    </source>
</evidence>
<keyword evidence="3" id="KW-1185">Reference proteome</keyword>
<accession>A0ABS9TKN4</accession>
<comment type="caution">
    <text evidence="2">The sequence shown here is derived from an EMBL/GenBank/DDBJ whole genome shotgun (WGS) entry which is preliminary data.</text>
</comment>
<feature type="region of interest" description="Disordered" evidence="1">
    <location>
        <begin position="1"/>
        <end position="28"/>
    </location>
</feature>
<gene>
    <name evidence="2" type="ORF">MMF94_25680</name>
</gene>
<dbReference type="SUPFAM" id="SSF56300">
    <property type="entry name" value="Metallo-dependent phosphatases"/>
    <property type="match status" value="1"/>
</dbReference>
<dbReference type="Proteomes" id="UP001299970">
    <property type="component" value="Unassembled WGS sequence"/>
</dbReference>
<dbReference type="EMBL" id="JAKXMK010000023">
    <property type="protein sequence ID" value="MCH6169100.1"/>
    <property type="molecule type" value="Genomic_DNA"/>
</dbReference>
<proteinExistence type="predicted"/>
<dbReference type="InterPro" id="IPR029052">
    <property type="entry name" value="Metallo-depent_PP-like"/>
</dbReference>
<name>A0ABS9TKN4_9PSEU</name>